<comment type="caution">
    <text evidence="10">The sequence shown here is derived from an EMBL/GenBank/DDBJ whole genome shotgun (WGS) entry which is preliminary data.</text>
</comment>
<dbReference type="InterPro" id="IPR027640">
    <property type="entry name" value="Kinesin-like_fam"/>
</dbReference>
<dbReference type="PANTHER" id="PTHR24115">
    <property type="entry name" value="KINESIN-RELATED"/>
    <property type="match status" value="1"/>
</dbReference>
<evidence type="ECO:0000259" key="9">
    <source>
        <dbReference type="PROSITE" id="PS50067"/>
    </source>
</evidence>
<dbReference type="InterPro" id="IPR036961">
    <property type="entry name" value="Kinesin_motor_dom_sf"/>
</dbReference>
<organism evidence="10 11">
    <name type="scientific">Lithospermum erythrorhizon</name>
    <name type="common">Purple gromwell</name>
    <name type="synonym">Lithospermum officinale var. erythrorhizon</name>
    <dbReference type="NCBI Taxonomy" id="34254"/>
    <lineage>
        <taxon>Eukaryota</taxon>
        <taxon>Viridiplantae</taxon>
        <taxon>Streptophyta</taxon>
        <taxon>Embryophyta</taxon>
        <taxon>Tracheophyta</taxon>
        <taxon>Spermatophyta</taxon>
        <taxon>Magnoliopsida</taxon>
        <taxon>eudicotyledons</taxon>
        <taxon>Gunneridae</taxon>
        <taxon>Pentapetalae</taxon>
        <taxon>asterids</taxon>
        <taxon>lamiids</taxon>
        <taxon>Boraginales</taxon>
        <taxon>Boraginaceae</taxon>
        <taxon>Boraginoideae</taxon>
        <taxon>Lithospermeae</taxon>
        <taxon>Lithospermum</taxon>
    </lineage>
</organism>
<dbReference type="GO" id="GO:0005871">
    <property type="term" value="C:kinesin complex"/>
    <property type="evidence" value="ECO:0007669"/>
    <property type="project" value="TreeGrafter"/>
</dbReference>
<reference evidence="10 11" key="1">
    <citation type="submission" date="2024-01" db="EMBL/GenBank/DDBJ databases">
        <title>The complete chloroplast genome sequence of Lithospermum erythrorhizon: insights into the phylogenetic relationship among Boraginaceae species and the maternal lineages of purple gromwells.</title>
        <authorList>
            <person name="Okada T."/>
            <person name="Watanabe K."/>
        </authorList>
    </citation>
    <scope>NUCLEOTIDE SEQUENCE [LARGE SCALE GENOMIC DNA]</scope>
</reference>
<dbReference type="InterPro" id="IPR001752">
    <property type="entry name" value="Kinesin_motor_dom"/>
</dbReference>
<evidence type="ECO:0000256" key="7">
    <source>
        <dbReference type="SAM" id="Coils"/>
    </source>
</evidence>
<evidence type="ECO:0000256" key="4">
    <source>
        <dbReference type="ARBA" id="ARBA00023175"/>
    </source>
</evidence>
<keyword evidence="3 5" id="KW-0067">ATP-binding</keyword>
<dbReference type="GO" id="GO:0005524">
    <property type="term" value="F:ATP binding"/>
    <property type="evidence" value="ECO:0007669"/>
    <property type="project" value="UniProtKB-UniRule"/>
</dbReference>
<dbReference type="PRINTS" id="PR00380">
    <property type="entry name" value="KINESINHEAVY"/>
</dbReference>
<feature type="compositionally biased region" description="Pro residues" evidence="8">
    <location>
        <begin position="50"/>
        <end position="65"/>
    </location>
</feature>
<evidence type="ECO:0000256" key="5">
    <source>
        <dbReference type="PROSITE-ProRule" id="PRU00283"/>
    </source>
</evidence>
<name>A0AAV3QBJ4_LITER</name>
<keyword evidence="11" id="KW-1185">Reference proteome</keyword>
<accession>A0AAV3QBJ4</accession>
<protein>
    <recommendedName>
        <fullName evidence="6">Kinesin-like protein</fullName>
    </recommendedName>
</protein>
<evidence type="ECO:0000256" key="8">
    <source>
        <dbReference type="SAM" id="MobiDB-lite"/>
    </source>
</evidence>
<dbReference type="PROSITE" id="PS50067">
    <property type="entry name" value="KINESIN_MOTOR_2"/>
    <property type="match status" value="1"/>
</dbReference>
<dbReference type="PANTHER" id="PTHR24115:SF1008">
    <property type="entry name" value="KINESIN-LIKE PROTEIN SUBITO"/>
    <property type="match status" value="1"/>
</dbReference>
<dbReference type="EMBL" id="BAABME010004017">
    <property type="protein sequence ID" value="GAA0160875.1"/>
    <property type="molecule type" value="Genomic_DNA"/>
</dbReference>
<feature type="compositionally biased region" description="Low complexity" evidence="8">
    <location>
        <begin position="779"/>
        <end position="799"/>
    </location>
</feature>
<evidence type="ECO:0000313" key="11">
    <source>
        <dbReference type="Proteomes" id="UP001454036"/>
    </source>
</evidence>
<dbReference type="InterPro" id="IPR027417">
    <property type="entry name" value="P-loop_NTPase"/>
</dbReference>
<comment type="similarity">
    <text evidence="5 6">Belongs to the TRAFAC class myosin-kinesin ATPase superfamily. Kinesin family.</text>
</comment>
<feature type="domain" description="Kinesin motor" evidence="9">
    <location>
        <begin position="71"/>
        <end position="431"/>
    </location>
</feature>
<proteinExistence type="inferred from homology"/>
<dbReference type="PROSITE" id="PS00411">
    <property type="entry name" value="KINESIN_MOTOR_1"/>
    <property type="match status" value="1"/>
</dbReference>
<dbReference type="SMART" id="SM00129">
    <property type="entry name" value="KISc"/>
    <property type="match status" value="1"/>
</dbReference>
<feature type="coiled-coil region" evidence="7">
    <location>
        <begin position="545"/>
        <end position="572"/>
    </location>
</feature>
<dbReference type="GO" id="GO:0005634">
    <property type="term" value="C:nucleus"/>
    <property type="evidence" value="ECO:0007669"/>
    <property type="project" value="TreeGrafter"/>
</dbReference>
<dbReference type="Pfam" id="PF00225">
    <property type="entry name" value="Kinesin"/>
    <property type="match status" value="1"/>
</dbReference>
<dbReference type="GO" id="GO:0016887">
    <property type="term" value="F:ATP hydrolysis activity"/>
    <property type="evidence" value="ECO:0007669"/>
    <property type="project" value="TreeGrafter"/>
</dbReference>
<keyword evidence="1 6" id="KW-0493">Microtubule</keyword>
<evidence type="ECO:0000313" key="10">
    <source>
        <dbReference type="EMBL" id="GAA0160875.1"/>
    </source>
</evidence>
<dbReference type="GO" id="GO:0003777">
    <property type="term" value="F:microtubule motor activity"/>
    <property type="evidence" value="ECO:0007669"/>
    <property type="project" value="InterPro"/>
</dbReference>
<feature type="binding site" evidence="5">
    <location>
        <begin position="190"/>
        <end position="197"/>
    </location>
    <ligand>
        <name>ATP</name>
        <dbReference type="ChEBI" id="CHEBI:30616"/>
    </ligand>
</feature>
<dbReference type="AlphaFoldDB" id="A0AAV3QBJ4"/>
<keyword evidence="7" id="KW-0175">Coiled coil</keyword>
<dbReference type="GO" id="GO:0005874">
    <property type="term" value="C:microtubule"/>
    <property type="evidence" value="ECO:0007669"/>
    <property type="project" value="UniProtKB-KW"/>
</dbReference>
<keyword evidence="4 5" id="KW-0505">Motor protein</keyword>
<feature type="region of interest" description="Disordered" evidence="8">
    <location>
        <begin position="1"/>
        <end position="32"/>
    </location>
</feature>
<dbReference type="Proteomes" id="UP001454036">
    <property type="component" value="Unassembled WGS sequence"/>
</dbReference>
<dbReference type="InterPro" id="IPR019821">
    <property type="entry name" value="Kinesin_motor_CS"/>
</dbReference>
<sequence>MAEKTPSTITIRRNPHRRARPTPSSTLPLPHSLPSFPLQDLLDIQIQHTPIPPPQTSPKPLPPSPTSASENLKVFLRIRPLMIQSLLVKDRNGGQNKCGWPKNPRLKNGGKSKIRKNGVCCISVNDDGNSITISPPSSLQDSKRVKSEVYEGFSHVFGSQSTQGEVYEKLLKPLVDDFLKGKSGMLAAVGPSGSGKTHTMFGCIREPGMVPLALRDIFSSYDSKSENEPRTLYMSMFEISSEKGKSERISDLLQGGHDQSMQCPTVKGVQRVIIQNAHQAEGLLAFGLLKRATAGTNTNSQSSRSQCIINFHQATHEMDDQTDYSKLTIVDLAGAEREKRTGNQGTRLLESNFINNTSMVFGLCLRALLEHQKNPKRQLQKHFQNSMLTRYLRDYLEGKKRMSLILTVKPSEEDYLDTSFVLRQAAPYMQIKFSNVEEPNNLTCKRPLQALNRTEPLKRRKHTVLRVSEIKDEKILGNPQIIEEGHANGSVDDSNLIEASVYSEEFSSRKRIPMESLEKSLLPFTEADRNYKVLEGLSKAIWKVLKEYNEKLKETQQENYILNAELAKERKRCSDLESLIQDVKFRCSCRKESSESNMNDHENLQKTSSVSSIMEGSAQNSFEHARDSFEKSTSACVPSHIMVEISKRCSPQLQAGASSENVDCRPNHEASDKLMNSCLQSCKGLDKTTETNSSGENRNHCSDEEASISSVSDVLPLTNVNNSGYNEDLINVTDVGREYIHHNDGNLTTESTTESAAPLSDSNTEILSSLEEVQPLTYSSNQESPVSSSQSLNSTTDRSLLTKVKQPEKVIQIHESSIPSDTGTSTKATICSQQCDHNNVSMAVGMSSLTKDSQNFSKPKRRLLPVSSLLLKDMSSLAIEDEIDKRKGARVEKKVSFDEKLKSQSKPSLLQLLQRNVLH</sequence>
<gene>
    <name evidence="10" type="ORF">LIER_17325</name>
</gene>
<keyword evidence="2 5" id="KW-0547">Nucleotide-binding</keyword>
<feature type="region of interest" description="Disordered" evidence="8">
    <location>
        <begin position="776"/>
        <end position="799"/>
    </location>
</feature>
<feature type="compositionally biased region" description="Low complexity" evidence="8">
    <location>
        <begin position="21"/>
        <end position="32"/>
    </location>
</feature>
<feature type="compositionally biased region" description="Polar residues" evidence="8">
    <location>
        <begin position="1"/>
        <end position="11"/>
    </location>
</feature>
<evidence type="ECO:0000256" key="3">
    <source>
        <dbReference type="ARBA" id="ARBA00022840"/>
    </source>
</evidence>
<evidence type="ECO:0000256" key="2">
    <source>
        <dbReference type="ARBA" id="ARBA00022741"/>
    </source>
</evidence>
<evidence type="ECO:0000256" key="1">
    <source>
        <dbReference type="ARBA" id="ARBA00022701"/>
    </source>
</evidence>
<evidence type="ECO:0000256" key="6">
    <source>
        <dbReference type="RuleBase" id="RU000394"/>
    </source>
</evidence>
<dbReference type="Gene3D" id="3.40.850.10">
    <property type="entry name" value="Kinesin motor domain"/>
    <property type="match status" value="1"/>
</dbReference>
<dbReference type="SUPFAM" id="SSF52540">
    <property type="entry name" value="P-loop containing nucleoside triphosphate hydrolases"/>
    <property type="match status" value="1"/>
</dbReference>
<dbReference type="GO" id="GO:0008017">
    <property type="term" value="F:microtubule binding"/>
    <property type="evidence" value="ECO:0007669"/>
    <property type="project" value="InterPro"/>
</dbReference>
<feature type="region of interest" description="Disordered" evidence="8">
    <location>
        <begin position="686"/>
        <end position="708"/>
    </location>
</feature>
<dbReference type="GO" id="GO:0007018">
    <property type="term" value="P:microtubule-based movement"/>
    <property type="evidence" value="ECO:0007669"/>
    <property type="project" value="InterPro"/>
</dbReference>
<feature type="region of interest" description="Disordered" evidence="8">
    <location>
        <begin position="48"/>
        <end position="68"/>
    </location>
</feature>